<evidence type="ECO:0000256" key="3">
    <source>
        <dbReference type="ARBA" id="ARBA00023125"/>
    </source>
</evidence>
<dbReference type="InterPro" id="IPR016032">
    <property type="entry name" value="Sig_transdc_resp-reg_C-effctor"/>
</dbReference>
<dbReference type="STRING" id="208439.AJAP_17785"/>
<dbReference type="HOGENOM" id="CLU_000445_90_0_11"/>
<dbReference type="KEGG" id="aja:AJAP_17785"/>
<dbReference type="InterPro" id="IPR011006">
    <property type="entry name" value="CheY-like_superfamily"/>
</dbReference>
<dbReference type="Proteomes" id="UP000028492">
    <property type="component" value="Chromosome"/>
</dbReference>
<proteinExistence type="predicted"/>
<keyword evidence="4" id="KW-0804">Transcription</keyword>
<organism evidence="8 9">
    <name type="scientific">Amycolatopsis japonica</name>
    <dbReference type="NCBI Taxonomy" id="208439"/>
    <lineage>
        <taxon>Bacteria</taxon>
        <taxon>Bacillati</taxon>
        <taxon>Actinomycetota</taxon>
        <taxon>Actinomycetes</taxon>
        <taxon>Pseudonocardiales</taxon>
        <taxon>Pseudonocardiaceae</taxon>
        <taxon>Amycolatopsis</taxon>
        <taxon>Amycolatopsis japonica group</taxon>
    </lineage>
</organism>
<dbReference type="PROSITE" id="PS50043">
    <property type="entry name" value="HTH_LUXR_2"/>
    <property type="match status" value="1"/>
</dbReference>
<dbReference type="PANTHER" id="PTHR43214:SF24">
    <property type="entry name" value="TRANSCRIPTIONAL REGULATORY PROTEIN NARL-RELATED"/>
    <property type="match status" value="1"/>
</dbReference>
<dbReference type="InterPro" id="IPR036388">
    <property type="entry name" value="WH-like_DNA-bd_sf"/>
</dbReference>
<evidence type="ECO:0000256" key="1">
    <source>
        <dbReference type="ARBA" id="ARBA00022553"/>
    </source>
</evidence>
<feature type="modified residue" description="4-aspartylphosphate" evidence="5">
    <location>
        <position position="52"/>
    </location>
</feature>
<dbReference type="InterPro" id="IPR000792">
    <property type="entry name" value="Tscrpt_reg_LuxR_C"/>
</dbReference>
<dbReference type="Gene3D" id="3.40.50.2300">
    <property type="match status" value="1"/>
</dbReference>
<accession>A0A075V1J6</accession>
<dbReference type="GO" id="GO:0003677">
    <property type="term" value="F:DNA binding"/>
    <property type="evidence" value="ECO:0007669"/>
    <property type="project" value="UniProtKB-KW"/>
</dbReference>
<dbReference type="PROSITE" id="PS50110">
    <property type="entry name" value="RESPONSE_REGULATORY"/>
    <property type="match status" value="1"/>
</dbReference>
<keyword evidence="3" id="KW-0238">DNA-binding</keyword>
<dbReference type="CDD" id="cd06170">
    <property type="entry name" value="LuxR_C_like"/>
    <property type="match status" value="1"/>
</dbReference>
<dbReference type="RefSeq" id="WP_038512999.1">
    <property type="nucleotide sequence ID" value="NZ_CP008953.1"/>
</dbReference>
<dbReference type="GO" id="GO:0006355">
    <property type="term" value="P:regulation of DNA-templated transcription"/>
    <property type="evidence" value="ECO:0007669"/>
    <property type="project" value="InterPro"/>
</dbReference>
<dbReference type="Pfam" id="PF00072">
    <property type="entry name" value="Response_reg"/>
    <property type="match status" value="1"/>
</dbReference>
<dbReference type="InterPro" id="IPR039420">
    <property type="entry name" value="WalR-like"/>
</dbReference>
<evidence type="ECO:0000313" key="9">
    <source>
        <dbReference type="Proteomes" id="UP000028492"/>
    </source>
</evidence>
<evidence type="ECO:0000256" key="2">
    <source>
        <dbReference type="ARBA" id="ARBA00023015"/>
    </source>
</evidence>
<dbReference type="SUPFAM" id="SSF52172">
    <property type="entry name" value="CheY-like"/>
    <property type="match status" value="1"/>
</dbReference>
<gene>
    <name evidence="8" type="ORF">AJAP_17785</name>
</gene>
<dbReference type="CDD" id="cd17535">
    <property type="entry name" value="REC_NarL-like"/>
    <property type="match status" value="1"/>
</dbReference>
<evidence type="ECO:0000259" key="7">
    <source>
        <dbReference type="PROSITE" id="PS50110"/>
    </source>
</evidence>
<dbReference type="Pfam" id="PF00196">
    <property type="entry name" value="GerE"/>
    <property type="match status" value="1"/>
</dbReference>
<dbReference type="AlphaFoldDB" id="A0A075V1J6"/>
<sequence length="215" mass="23195">MRVVIVEDDALLREGLVMLLNTSGIDVAAAVDDVDEFLELVTKDRPDAVITDVRLPPTHTDEGLRAAVKARKMYPGLPVLVLSAHVETGYAAELLADGKGAVGYLLKERVGKVEKFLDALDRVVKGGTAMDPEVITQLMAHRRATDPLEGLTAREREVLGLMAEGYNNTTIAELLVVSDGAVHKHIRNIFAKLGLPEDSGHRRVLAVLAYLGGKG</sequence>
<keyword evidence="9" id="KW-1185">Reference proteome</keyword>
<protein>
    <recommendedName>
        <fullName evidence="10">Two-component system response regulator</fullName>
    </recommendedName>
</protein>
<dbReference type="EMBL" id="CP008953">
    <property type="protein sequence ID" value="AIG76425.1"/>
    <property type="molecule type" value="Genomic_DNA"/>
</dbReference>
<evidence type="ECO:0000313" key="8">
    <source>
        <dbReference type="EMBL" id="AIG76425.1"/>
    </source>
</evidence>
<dbReference type="SMART" id="SM00421">
    <property type="entry name" value="HTH_LUXR"/>
    <property type="match status" value="1"/>
</dbReference>
<dbReference type="SMART" id="SM00448">
    <property type="entry name" value="REC"/>
    <property type="match status" value="1"/>
</dbReference>
<dbReference type="PRINTS" id="PR00038">
    <property type="entry name" value="HTHLUXR"/>
</dbReference>
<dbReference type="GO" id="GO:0000160">
    <property type="term" value="P:phosphorelay signal transduction system"/>
    <property type="evidence" value="ECO:0007669"/>
    <property type="project" value="InterPro"/>
</dbReference>
<dbReference type="InterPro" id="IPR001789">
    <property type="entry name" value="Sig_transdc_resp-reg_receiver"/>
</dbReference>
<name>A0A075V1J6_9PSEU</name>
<keyword evidence="1 5" id="KW-0597">Phosphoprotein</keyword>
<dbReference type="InterPro" id="IPR058245">
    <property type="entry name" value="NreC/VraR/RcsB-like_REC"/>
</dbReference>
<evidence type="ECO:0000256" key="5">
    <source>
        <dbReference type="PROSITE-ProRule" id="PRU00169"/>
    </source>
</evidence>
<reference evidence="8 9" key="1">
    <citation type="journal article" date="2014" name="J. Biotechnol.">
        <title>Complete genome sequence of the actinobacterium Amycolatopsis japonica MG417-CF17(T) (=DSM 44213T) producing (S,S)-N,N'-ethylenediaminedisuccinic acid.</title>
        <authorList>
            <person name="Stegmann E."/>
            <person name="Albersmeier A."/>
            <person name="Spohn M."/>
            <person name="Gert H."/>
            <person name="Weber T."/>
            <person name="Wohlleben W."/>
            <person name="Kalinowski J."/>
            <person name="Ruckert C."/>
        </authorList>
    </citation>
    <scope>NUCLEOTIDE SEQUENCE [LARGE SCALE GENOMIC DNA]</scope>
    <source>
        <strain evidence="9">MG417-CF17 (DSM 44213)</strain>
    </source>
</reference>
<dbReference type="Gene3D" id="1.10.10.10">
    <property type="entry name" value="Winged helix-like DNA-binding domain superfamily/Winged helix DNA-binding domain"/>
    <property type="match status" value="1"/>
</dbReference>
<dbReference type="SUPFAM" id="SSF46894">
    <property type="entry name" value="C-terminal effector domain of the bipartite response regulators"/>
    <property type="match status" value="1"/>
</dbReference>
<evidence type="ECO:0008006" key="10">
    <source>
        <dbReference type="Google" id="ProtNLM"/>
    </source>
</evidence>
<feature type="domain" description="Response regulatory" evidence="7">
    <location>
        <begin position="2"/>
        <end position="122"/>
    </location>
</feature>
<keyword evidence="2" id="KW-0805">Transcription regulation</keyword>
<dbReference type="eggNOG" id="COG2197">
    <property type="taxonomic scope" value="Bacteria"/>
</dbReference>
<evidence type="ECO:0000256" key="4">
    <source>
        <dbReference type="ARBA" id="ARBA00023163"/>
    </source>
</evidence>
<dbReference type="PANTHER" id="PTHR43214">
    <property type="entry name" value="TWO-COMPONENT RESPONSE REGULATOR"/>
    <property type="match status" value="1"/>
</dbReference>
<evidence type="ECO:0000259" key="6">
    <source>
        <dbReference type="PROSITE" id="PS50043"/>
    </source>
</evidence>
<feature type="domain" description="HTH luxR-type" evidence="6">
    <location>
        <begin position="144"/>
        <end position="213"/>
    </location>
</feature>